<feature type="transmembrane region" description="Helical" evidence="1">
    <location>
        <begin position="72"/>
        <end position="92"/>
    </location>
</feature>
<organism evidence="2 3">
    <name type="scientific">Coralloluteibacterium thermophilum</name>
    <dbReference type="NCBI Taxonomy" id="2707049"/>
    <lineage>
        <taxon>Bacteria</taxon>
        <taxon>Pseudomonadati</taxon>
        <taxon>Pseudomonadota</taxon>
        <taxon>Gammaproteobacteria</taxon>
        <taxon>Lysobacterales</taxon>
        <taxon>Lysobacteraceae</taxon>
        <taxon>Coralloluteibacterium</taxon>
    </lineage>
</organism>
<dbReference type="EMBL" id="JBHSGG010000006">
    <property type="protein sequence ID" value="MFC4727223.1"/>
    <property type="molecule type" value="Genomic_DNA"/>
</dbReference>
<keyword evidence="1" id="KW-0472">Membrane</keyword>
<evidence type="ECO:0000313" key="3">
    <source>
        <dbReference type="Proteomes" id="UP001595892"/>
    </source>
</evidence>
<keyword evidence="1" id="KW-0812">Transmembrane</keyword>
<gene>
    <name evidence="2" type="ORF">ACFO3Q_03455</name>
</gene>
<evidence type="ECO:0000313" key="2">
    <source>
        <dbReference type="EMBL" id="MFC4727223.1"/>
    </source>
</evidence>
<evidence type="ECO:0000256" key="1">
    <source>
        <dbReference type="SAM" id="Phobius"/>
    </source>
</evidence>
<feature type="transmembrane region" description="Helical" evidence="1">
    <location>
        <begin position="42"/>
        <end position="60"/>
    </location>
</feature>
<protein>
    <submittedName>
        <fullName evidence="2">Uncharacterized protein</fullName>
    </submittedName>
</protein>
<comment type="caution">
    <text evidence="2">The sequence shown here is derived from an EMBL/GenBank/DDBJ whole genome shotgun (WGS) entry which is preliminary data.</text>
</comment>
<feature type="transmembrane region" description="Helical" evidence="1">
    <location>
        <begin position="150"/>
        <end position="169"/>
    </location>
</feature>
<dbReference type="Proteomes" id="UP001595892">
    <property type="component" value="Unassembled WGS sequence"/>
</dbReference>
<proteinExistence type="predicted"/>
<name>A0ABV9NJK3_9GAMM</name>
<reference evidence="3" key="1">
    <citation type="journal article" date="2019" name="Int. J. Syst. Evol. Microbiol.">
        <title>The Global Catalogue of Microorganisms (GCM) 10K type strain sequencing project: providing services to taxonomists for standard genome sequencing and annotation.</title>
        <authorList>
            <consortium name="The Broad Institute Genomics Platform"/>
            <consortium name="The Broad Institute Genome Sequencing Center for Infectious Disease"/>
            <person name="Wu L."/>
            <person name="Ma J."/>
        </authorList>
    </citation>
    <scope>NUCLEOTIDE SEQUENCE [LARGE SCALE GENOMIC DNA]</scope>
    <source>
        <strain evidence="3">CGMCC 1.13574</strain>
    </source>
</reference>
<dbReference type="RefSeq" id="WP_377003244.1">
    <property type="nucleotide sequence ID" value="NZ_JBHSGG010000006.1"/>
</dbReference>
<keyword evidence="1" id="KW-1133">Transmembrane helix</keyword>
<sequence length="171" mass="17602">MSPTLPSQAAARKLRLAGAVLVVVALVNIGFALALPPAGRSPVPGILVELVGAALGLWLLRRSLAGARAATWYAAFGIGFGIAVFAVLLPVLKPPAVWIDALRTDFAVDGVPLLRGLAHLVLLGVVYRLLRSAPVRQARTAAGLPDTLPWPAFLLGAGLACVVALAIALGR</sequence>
<feature type="transmembrane region" description="Helical" evidence="1">
    <location>
        <begin position="112"/>
        <end position="130"/>
    </location>
</feature>
<keyword evidence="3" id="KW-1185">Reference proteome</keyword>
<accession>A0ABV9NJK3</accession>